<name>A0AAW2JWE2_SESRA</name>
<accession>A0AAW2JWE2</accession>
<comment type="similarity">
    <text evidence="4 10">Belongs to the OST1 family.</text>
</comment>
<evidence type="ECO:0000256" key="5">
    <source>
        <dbReference type="ARBA" id="ARBA00022692"/>
    </source>
</evidence>
<evidence type="ECO:0000256" key="9">
    <source>
        <dbReference type="ARBA" id="ARBA00023136"/>
    </source>
</evidence>
<dbReference type="PANTHER" id="PTHR21049">
    <property type="entry name" value="RIBOPHORIN I"/>
    <property type="match status" value="1"/>
</dbReference>
<keyword evidence="6" id="KW-0732">Signal</keyword>
<comment type="function">
    <text evidence="1 10">Subunit of the oligosaccharyl transferase (OST) complex that catalyzes the initial transfer of a defined glycan (Glc(3)Man(9)GlcNAc(2) in eukaryotes) from the lipid carrier dolichol-pyrophosphate to an asparagine residue within an Asn-X-Ser/Thr consensus motif in nascent polypeptide chains, the first step in protein N-glycosylation. N-glycosylation occurs cotranslationally and the complex associates with the Sec61 complex at the channel-forming translocon complex that mediates protein translocation across the endoplasmic reticulum (ER). All subunits are required for a maximal enzyme activity.</text>
</comment>
<sequence>MYSHVIIHFENTHPFAIVEELGREIQASHWVSVQVTKYYNKLAHAGAMQQRCFLKRIVEKILDIFEQHSRVLKAS</sequence>
<dbReference type="GO" id="GO:0018279">
    <property type="term" value="P:protein N-linked glycosylation via asparagine"/>
    <property type="evidence" value="ECO:0007669"/>
    <property type="project" value="TreeGrafter"/>
</dbReference>
<evidence type="ECO:0000256" key="10">
    <source>
        <dbReference type="RuleBase" id="RU361143"/>
    </source>
</evidence>
<dbReference type="PANTHER" id="PTHR21049:SF2">
    <property type="entry name" value="DOLICHYL-DIPHOSPHOOLIGOSACCHARIDE--PROTEIN GLYCOSYLTRANSFERASE SUBUNIT 1B"/>
    <property type="match status" value="1"/>
</dbReference>
<evidence type="ECO:0000256" key="4">
    <source>
        <dbReference type="ARBA" id="ARBA00008905"/>
    </source>
</evidence>
<evidence type="ECO:0000256" key="6">
    <source>
        <dbReference type="ARBA" id="ARBA00022729"/>
    </source>
</evidence>
<keyword evidence="8" id="KW-1133">Transmembrane helix</keyword>
<dbReference type="AlphaFoldDB" id="A0AAW2JWE2"/>
<reference evidence="11" key="1">
    <citation type="submission" date="2020-06" db="EMBL/GenBank/DDBJ databases">
        <authorList>
            <person name="Li T."/>
            <person name="Hu X."/>
            <person name="Zhang T."/>
            <person name="Song X."/>
            <person name="Zhang H."/>
            <person name="Dai N."/>
            <person name="Sheng W."/>
            <person name="Hou X."/>
            <person name="Wei L."/>
        </authorList>
    </citation>
    <scope>NUCLEOTIDE SEQUENCE</scope>
    <source>
        <strain evidence="11">G02</strain>
        <tissue evidence="11">Leaf</tissue>
    </source>
</reference>
<keyword evidence="9" id="KW-0472">Membrane</keyword>
<evidence type="ECO:0000256" key="7">
    <source>
        <dbReference type="ARBA" id="ARBA00022824"/>
    </source>
</evidence>
<evidence type="ECO:0000256" key="3">
    <source>
        <dbReference type="ARBA" id="ARBA00004922"/>
    </source>
</evidence>
<evidence type="ECO:0000256" key="2">
    <source>
        <dbReference type="ARBA" id="ARBA00004115"/>
    </source>
</evidence>
<comment type="pathway">
    <text evidence="3 10">Protein modification; protein glycosylation.</text>
</comment>
<evidence type="ECO:0000256" key="8">
    <source>
        <dbReference type="ARBA" id="ARBA00022989"/>
    </source>
</evidence>
<evidence type="ECO:0000256" key="1">
    <source>
        <dbReference type="ARBA" id="ARBA00002791"/>
    </source>
</evidence>
<evidence type="ECO:0000313" key="11">
    <source>
        <dbReference type="EMBL" id="KAL0298707.1"/>
    </source>
</evidence>
<proteinExistence type="inferred from homology"/>
<dbReference type="InterPro" id="IPR007676">
    <property type="entry name" value="Ribophorin_I"/>
</dbReference>
<comment type="subcellular location">
    <subcellularLocation>
        <location evidence="2 10">Endoplasmic reticulum membrane</location>
        <topology evidence="2 10">Single-pass type I membrane protein</topology>
    </subcellularLocation>
</comment>
<keyword evidence="7 10" id="KW-0256">Endoplasmic reticulum</keyword>
<protein>
    <recommendedName>
        <fullName evidence="10">Dolichyl-diphosphooligosaccharide--protein glycosyltransferase subunit 1</fullName>
    </recommendedName>
</protein>
<organism evidence="11">
    <name type="scientific">Sesamum radiatum</name>
    <name type="common">Black benniseed</name>
    <dbReference type="NCBI Taxonomy" id="300843"/>
    <lineage>
        <taxon>Eukaryota</taxon>
        <taxon>Viridiplantae</taxon>
        <taxon>Streptophyta</taxon>
        <taxon>Embryophyta</taxon>
        <taxon>Tracheophyta</taxon>
        <taxon>Spermatophyta</taxon>
        <taxon>Magnoliopsida</taxon>
        <taxon>eudicotyledons</taxon>
        <taxon>Gunneridae</taxon>
        <taxon>Pentapetalae</taxon>
        <taxon>asterids</taxon>
        <taxon>lamiids</taxon>
        <taxon>Lamiales</taxon>
        <taxon>Pedaliaceae</taxon>
        <taxon>Sesamum</taxon>
    </lineage>
</organism>
<dbReference type="EMBL" id="JACGWJ010000031">
    <property type="protein sequence ID" value="KAL0298707.1"/>
    <property type="molecule type" value="Genomic_DNA"/>
</dbReference>
<dbReference type="Pfam" id="PF04597">
    <property type="entry name" value="Ribophorin_I"/>
    <property type="match status" value="1"/>
</dbReference>
<comment type="subunit">
    <text evidence="10">Component of the oligosaccharyltransferase (OST) complex.</text>
</comment>
<keyword evidence="5" id="KW-0812">Transmembrane</keyword>
<dbReference type="GO" id="GO:0008250">
    <property type="term" value="C:oligosaccharyltransferase complex"/>
    <property type="evidence" value="ECO:0007669"/>
    <property type="project" value="UniProtKB-UniRule"/>
</dbReference>
<reference evidence="11" key="2">
    <citation type="journal article" date="2024" name="Plant">
        <title>Genomic evolution and insights into agronomic trait innovations of Sesamum species.</title>
        <authorList>
            <person name="Miao H."/>
            <person name="Wang L."/>
            <person name="Qu L."/>
            <person name="Liu H."/>
            <person name="Sun Y."/>
            <person name="Le M."/>
            <person name="Wang Q."/>
            <person name="Wei S."/>
            <person name="Zheng Y."/>
            <person name="Lin W."/>
            <person name="Duan Y."/>
            <person name="Cao H."/>
            <person name="Xiong S."/>
            <person name="Wang X."/>
            <person name="Wei L."/>
            <person name="Li C."/>
            <person name="Ma Q."/>
            <person name="Ju M."/>
            <person name="Zhao R."/>
            <person name="Li G."/>
            <person name="Mu C."/>
            <person name="Tian Q."/>
            <person name="Mei H."/>
            <person name="Zhang T."/>
            <person name="Gao T."/>
            <person name="Zhang H."/>
        </authorList>
    </citation>
    <scope>NUCLEOTIDE SEQUENCE</scope>
    <source>
        <strain evidence="11">G02</strain>
    </source>
</reference>
<gene>
    <name evidence="11" type="ORF">Sradi_6530500</name>
</gene>
<comment type="caution">
    <text evidence="11">The sequence shown here is derived from an EMBL/GenBank/DDBJ whole genome shotgun (WGS) entry which is preliminary data.</text>
</comment>